<dbReference type="SUPFAM" id="SSF53448">
    <property type="entry name" value="Nucleotide-diphospho-sugar transferases"/>
    <property type="match status" value="1"/>
</dbReference>
<dbReference type="GO" id="GO:0004582">
    <property type="term" value="F:dolichyl-phosphate beta-D-mannosyltransferase activity"/>
    <property type="evidence" value="ECO:0007669"/>
    <property type="project" value="InterPro"/>
</dbReference>
<comment type="similarity">
    <text evidence="1">Belongs to the glycosyltransferase 2 family.</text>
</comment>
<evidence type="ECO:0000256" key="2">
    <source>
        <dbReference type="ARBA" id="ARBA00022676"/>
    </source>
</evidence>
<evidence type="ECO:0000313" key="5">
    <source>
        <dbReference type="EMBL" id="GAG34952.1"/>
    </source>
</evidence>
<dbReference type="InterPro" id="IPR029044">
    <property type="entry name" value="Nucleotide-diphossugar_trans"/>
</dbReference>
<keyword evidence="2" id="KW-0328">Glycosyltransferase</keyword>
<organism evidence="5">
    <name type="scientific">marine sediment metagenome</name>
    <dbReference type="NCBI Taxonomy" id="412755"/>
    <lineage>
        <taxon>unclassified sequences</taxon>
        <taxon>metagenomes</taxon>
        <taxon>ecological metagenomes</taxon>
    </lineage>
</organism>
<evidence type="ECO:0000256" key="3">
    <source>
        <dbReference type="ARBA" id="ARBA00022679"/>
    </source>
</evidence>
<dbReference type="Gene3D" id="3.90.550.10">
    <property type="entry name" value="Spore Coat Polysaccharide Biosynthesis Protein SpsA, Chain A"/>
    <property type="match status" value="1"/>
</dbReference>
<protein>
    <recommendedName>
        <fullName evidence="4">Glycosyltransferase 2-like domain-containing protein</fullName>
    </recommendedName>
</protein>
<dbReference type="PANTHER" id="PTHR43398:SF1">
    <property type="entry name" value="DOLICHOL-PHOSPHATE MANNOSYLTRANSFERASE SUBUNIT 1"/>
    <property type="match status" value="1"/>
</dbReference>
<dbReference type="EMBL" id="BARS01041688">
    <property type="protein sequence ID" value="GAG34952.1"/>
    <property type="molecule type" value="Genomic_DNA"/>
</dbReference>
<proteinExistence type="inferred from homology"/>
<comment type="caution">
    <text evidence="5">The sequence shown here is derived from an EMBL/GenBank/DDBJ whole genome shotgun (WGS) entry which is preliminary data.</text>
</comment>
<dbReference type="InterPro" id="IPR039528">
    <property type="entry name" value="DPM1-like"/>
</dbReference>
<name>X0XHW3_9ZZZZ</name>
<gene>
    <name evidence="5" type="ORF">S01H1_63359</name>
</gene>
<sequence length="176" mass="19587">AYVRGYKECIEAQCTWVLEIDAGYSHQPEEIPALLNKMAQGYDCVFGSRFLQGGNVKLSPYRLTVSWAGSFLSKILLGSQLTDMTSGFQCFDREVLKSIISKGIKSRGPFFQTEMKAYACKLDIAEVPISYNSGDHQVGLKDLNDAVAGLLRLVYLRLSGGLFIRKLTVDHTFVCK</sequence>
<dbReference type="Pfam" id="PF00535">
    <property type="entry name" value="Glycos_transf_2"/>
    <property type="match status" value="1"/>
</dbReference>
<accession>X0XHW3</accession>
<evidence type="ECO:0000256" key="1">
    <source>
        <dbReference type="ARBA" id="ARBA00006739"/>
    </source>
</evidence>
<dbReference type="AlphaFoldDB" id="X0XHW3"/>
<feature type="non-terminal residue" evidence="5">
    <location>
        <position position="1"/>
    </location>
</feature>
<evidence type="ECO:0000259" key="4">
    <source>
        <dbReference type="Pfam" id="PF00535"/>
    </source>
</evidence>
<dbReference type="PANTHER" id="PTHR43398">
    <property type="entry name" value="DOLICHOL-PHOSPHATE MANNOSYLTRANSFERASE SUBUNIT 1"/>
    <property type="match status" value="1"/>
</dbReference>
<feature type="domain" description="Glycosyltransferase 2-like" evidence="4">
    <location>
        <begin position="12"/>
        <end position="99"/>
    </location>
</feature>
<reference evidence="5" key="1">
    <citation type="journal article" date="2014" name="Front. Microbiol.">
        <title>High frequency of phylogenetically diverse reductive dehalogenase-homologous genes in deep subseafloor sedimentary metagenomes.</title>
        <authorList>
            <person name="Kawai M."/>
            <person name="Futagami T."/>
            <person name="Toyoda A."/>
            <person name="Takaki Y."/>
            <person name="Nishi S."/>
            <person name="Hori S."/>
            <person name="Arai W."/>
            <person name="Tsubouchi T."/>
            <person name="Morono Y."/>
            <person name="Uchiyama I."/>
            <person name="Ito T."/>
            <person name="Fujiyama A."/>
            <person name="Inagaki F."/>
            <person name="Takami H."/>
        </authorList>
    </citation>
    <scope>NUCLEOTIDE SEQUENCE</scope>
    <source>
        <strain evidence="5">Expedition CK06-06</strain>
    </source>
</reference>
<dbReference type="InterPro" id="IPR001173">
    <property type="entry name" value="Glyco_trans_2-like"/>
</dbReference>
<keyword evidence="3" id="KW-0808">Transferase</keyword>